<name>A0A545TLG0_9GAMM</name>
<dbReference type="InterPro" id="IPR044144">
    <property type="entry name" value="SAF_UxaA/GarD"/>
</dbReference>
<dbReference type="OrthoDB" id="9804574at2"/>
<comment type="caution">
    <text evidence="5">The sequence shown here is derived from an EMBL/GenBank/DDBJ whole genome shotgun (WGS) entry which is preliminary data.</text>
</comment>
<evidence type="ECO:0000256" key="1">
    <source>
        <dbReference type="ARBA" id="ARBA00010986"/>
    </source>
</evidence>
<dbReference type="Pfam" id="PF20629">
    <property type="entry name" value="GD_AH_C"/>
    <property type="match status" value="1"/>
</dbReference>
<dbReference type="InterPro" id="IPR048332">
    <property type="entry name" value="GD_AH_C"/>
</dbReference>
<keyword evidence="6" id="KW-1185">Reference proteome</keyword>
<evidence type="ECO:0000313" key="5">
    <source>
        <dbReference type="EMBL" id="TQV78065.1"/>
    </source>
</evidence>
<dbReference type="Proteomes" id="UP000319732">
    <property type="component" value="Unassembled WGS sequence"/>
</dbReference>
<dbReference type="EMBL" id="VHSG01000013">
    <property type="protein sequence ID" value="TQV78065.1"/>
    <property type="molecule type" value="Genomic_DNA"/>
</dbReference>
<proteinExistence type="inferred from homology"/>
<evidence type="ECO:0000256" key="3">
    <source>
        <dbReference type="SAM" id="MobiDB-lite"/>
    </source>
</evidence>
<dbReference type="GO" id="GO:0016829">
    <property type="term" value="F:lyase activity"/>
    <property type="evidence" value="ECO:0007669"/>
    <property type="project" value="UniProtKB-KW"/>
</dbReference>
<protein>
    <submittedName>
        <fullName evidence="5">Altronate dehydratase</fullName>
    </submittedName>
</protein>
<dbReference type="InterPro" id="IPR052172">
    <property type="entry name" value="UxaA_altronate/galactarate_dh"/>
</dbReference>
<feature type="region of interest" description="Disordered" evidence="3">
    <location>
        <begin position="78"/>
        <end position="98"/>
    </location>
</feature>
<feature type="compositionally biased region" description="Basic and acidic residues" evidence="3">
    <location>
        <begin position="84"/>
        <end position="98"/>
    </location>
</feature>
<dbReference type="Gene3D" id="2.30.130.110">
    <property type="match status" value="1"/>
</dbReference>
<dbReference type="RefSeq" id="WP_142904844.1">
    <property type="nucleotide sequence ID" value="NZ_ML660094.1"/>
</dbReference>
<organism evidence="5 6">
    <name type="scientific">Exilibacterium tricleocarpae</name>
    <dbReference type="NCBI Taxonomy" id="2591008"/>
    <lineage>
        <taxon>Bacteria</taxon>
        <taxon>Pseudomonadati</taxon>
        <taxon>Pseudomonadota</taxon>
        <taxon>Gammaproteobacteria</taxon>
        <taxon>Cellvibrionales</taxon>
        <taxon>Cellvibrionaceae</taxon>
        <taxon>Exilibacterium</taxon>
    </lineage>
</organism>
<evidence type="ECO:0000313" key="6">
    <source>
        <dbReference type="Proteomes" id="UP000319732"/>
    </source>
</evidence>
<comment type="similarity">
    <text evidence="1">Belongs to the UxaA family.</text>
</comment>
<evidence type="ECO:0000259" key="4">
    <source>
        <dbReference type="SMART" id="SM00858"/>
    </source>
</evidence>
<dbReference type="InterPro" id="IPR013974">
    <property type="entry name" value="SAF"/>
</dbReference>
<dbReference type="AlphaFoldDB" id="A0A545TLG0"/>
<dbReference type="InterPro" id="IPR007392">
    <property type="entry name" value="GD_AH_second"/>
</dbReference>
<dbReference type="SMART" id="SM00858">
    <property type="entry name" value="SAF"/>
    <property type="match status" value="1"/>
</dbReference>
<dbReference type="GO" id="GO:0019698">
    <property type="term" value="P:D-galacturonate catabolic process"/>
    <property type="evidence" value="ECO:0007669"/>
    <property type="project" value="TreeGrafter"/>
</dbReference>
<dbReference type="Pfam" id="PF04295">
    <property type="entry name" value="GD_AH_second"/>
    <property type="match status" value="1"/>
</dbReference>
<sequence length="485" mass="51911">MARAVRTHADDNVAVALEAAKPGDVLSDGTFNVVAIERVPSGYKVALQDIERAASIRRYGHTIAVATRTIPSGALVHTHNASGSRERPGPEVRPTDREFRPTSTRRLEFFGFRRADGRVGTRNELWLVCLVGSVEELARRVAAELNERENGEDHGVWVVPALDSSPRPDPSFDAFLGALVSHPNCGAALLIGLRSADFSRLSPSRTENGRLRQIGLQDEPDDYHTVLGAAQEMHSLIVRDNRSRQEIGKLIVGLKCGATDGLSGLTANPLLGHIADIVVASHGATLLTELPELMEAADHFRARASTVATSTRLDLILEDYRKQFAYEGAVVPGEPNPGNIEGGLTTLAEKALGAAQKSGSSPLVGVLRYGEPAVSSGFQIVEAPGTDELSTSALVAAGANIVLFSTGKGTPMGSFAPVVKISSTQRLASEKPDWIDFDGEPMIETAQQLSCVNALLDLVLDVASGRQPKSHSNRQMAFWRRSAVL</sequence>
<reference evidence="5 6" key="1">
    <citation type="submission" date="2019-06" db="EMBL/GenBank/DDBJ databases">
        <title>Whole genome sequence for Cellvibrionaceae sp. R142.</title>
        <authorList>
            <person name="Wang G."/>
        </authorList>
    </citation>
    <scope>NUCLEOTIDE SEQUENCE [LARGE SCALE GENOMIC DNA]</scope>
    <source>
        <strain evidence="5 6">R142</strain>
    </source>
</reference>
<dbReference type="PANTHER" id="PTHR30536:SF5">
    <property type="entry name" value="ALTRONATE DEHYDRATASE"/>
    <property type="match status" value="1"/>
</dbReference>
<accession>A0A545TLG0</accession>
<gene>
    <name evidence="5" type="ORF">FKG94_13360</name>
</gene>
<feature type="domain" description="SAF" evidence="4">
    <location>
        <begin position="11"/>
        <end position="82"/>
    </location>
</feature>
<evidence type="ECO:0000256" key="2">
    <source>
        <dbReference type="ARBA" id="ARBA00023239"/>
    </source>
</evidence>
<dbReference type="PANTHER" id="PTHR30536">
    <property type="entry name" value="ALTRONATE/GALACTARATE DEHYDRATASE"/>
    <property type="match status" value="1"/>
</dbReference>
<keyword evidence="2" id="KW-0456">Lyase</keyword>
<dbReference type="CDD" id="cd11613">
    <property type="entry name" value="SAF_AH_GD"/>
    <property type="match status" value="1"/>
</dbReference>